<sequence>MTSTYTQKSDALQRMASHNAASIMDSSAQGASLQRKADMMGGAIQCASLEEEEEPVQGKFIQRASLEEEECPAQG</sequence>
<evidence type="ECO:0000313" key="2">
    <source>
        <dbReference type="Proteomes" id="UP000255423"/>
    </source>
</evidence>
<dbReference type="EMBL" id="UHJL01000001">
    <property type="protein sequence ID" value="SUQ19097.1"/>
    <property type="molecule type" value="Genomic_DNA"/>
</dbReference>
<reference evidence="1 2" key="1">
    <citation type="submission" date="2017-08" db="EMBL/GenBank/DDBJ databases">
        <authorList>
            <person name="de Groot N.N."/>
        </authorList>
    </citation>
    <scope>NUCLEOTIDE SEQUENCE [LARGE SCALE GENOMIC DNA]</scope>
    <source>
        <strain evidence="1 2">HM2</strain>
    </source>
</reference>
<organism evidence="1 2">
    <name type="scientific">Fibrobacter succinogenes</name>
    <name type="common">Bacteroides succinogenes</name>
    <dbReference type="NCBI Taxonomy" id="833"/>
    <lineage>
        <taxon>Bacteria</taxon>
        <taxon>Pseudomonadati</taxon>
        <taxon>Fibrobacterota</taxon>
        <taxon>Fibrobacteria</taxon>
        <taxon>Fibrobacterales</taxon>
        <taxon>Fibrobacteraceae</taxon>
        <taxon>Fibrobacter</taxon>
    </lineage>
</organism>
<dbReference type="AlphaFoldDB" id="A0A380RVS0"/>
<evidence type="ECO:0000313" key="1">
    <source>
        <dbReference type="EMBL" id="SUQ19097.1"/>
    </source>
</evidence>
<proteinExistence type="predicted"/>
<protein>
    <submittedName>
        <fullName evidence="1">Uncharacterized protein</fullName>
    </submittedName>
</protein>
<dbReference type="Proteomes" id="UP000255423">
    <property type="component" value="Unassembled WGS sequence"/>
</dbReference>
<dbReference type="RefSeq" id="WP_109571849.1">
    <property type="nucleotide sequence ID" value="NZ_UHJL01000001.1"/>
</dbReference>
<name>A0A380RVS0_FIBSU</name>
<accession>A0A380RVS0</accession>
<gene>
    <name evidence="1" type="ORF">SAMN05661053_0323</name>
</gene>